<reference evidence="1" key="1">
    <citation type="journal article" date="2015" name="Nature">
        <title>Complex archaea that bridge the gap between prokaryotes and eukaryotes.</title>
        <authorList>
            <person name="Spang A."/>
            <person name="Saw J.H."/>
            <person name="Jorgensen S.L."/>
            <person name="Zaremba-Niedzwiedzka K."/>
            <person name="Martijn J."/>
            <person name="Lind A.E."/>
            <person name="van Eijk R."/>
            <person name="Schleper C."/>
            <person name="Guy L."/>
            <person name="Ettema T.J."/>
        </authorList>
    </citation>
    <scope>NUCLEOTIDE SEQUENCE</scope>
</reference>
<comment type="caution">
    <text evidence="1">The sequence shown here is derived from an EMBL/GenBank/DDBJ whole genome shotgun (WGS) entry which is preliminary data.</text>
</comment>
<protein>
    <submittedName>
        <fullName evidence="1">Uncharacterized protein</fullName>
    </submittedName>
</protein>
<dbReference type="EMBL" id="LAZR01019873">
    <property type="protein sequence ID" value="KKL90940.1"/>
    <property type="molecule type" value="Genomic_DNA"/>
</dbReference>
<dbReference type="AlphaFoldDB" id="A0A0F9IAW1"/>
<proteinExistence type="predicted"/>
<accession>A0A0F9IAW1</accession>
<evidence type="ECO:0000313" key="1">
    <source>
        <dbReference type="EMBL" id="KKL90940.1"/>
    </source>
</evidence>
<name>A0A0F9IAW1_9ZZZZ</name>
<organism evidence="1">
    <name type="scientific">marine sediment metagenome</name>
    <dbReference type="NCBI Taxonomy" id="412755"/>
    <lineage>
        <taxon>unclassified sequences</taxon>
        <taxon>metagenomes</taxon>
        <taxon>ecological metagenomes</taxon>
    </lineage>
</organism>
<gene>
    <name evidence="1" type="ORF">LCGC14_1899730</name>
</gene>
<sequence length="51" mass="5818">MEITVSDNVIVVDEATFDNFVRRCEEGGKPDKALTDAVAYCEKWEDEYQST</sequence>